<dbReference type="SUPFAM" id="SSF103473">
    <property type="entry name" value="MFS general substrate transporter"/>
    <property type="match status" value="2"/>
</dbReference>
<dbReference type="AlphaFoldDB" id="A0A0D0VM99"/>
<dbReference type="PANTHER" id="PTHR21576">
    <property type="entry name" value="UNCHARACTERIZED NODULIN-LIKE PROTEIN"/>
    <property type="match status" value="1"/>
</dbReference>
<evidence type="ECO:0008006" key="8">
    <source>
        <dbReference type="Google" id="ProtNLM"/>
    </source>
</evidence>
<keyword evidence="4 6" id="KW-0472">Membrane</keyword>
<evidence type="ECO:0000256" key="3">
    <source>
        <dbReference type="ARBA" id="ARBA00022989"/>
    </source>
</evidence>
<accession>A0A0D0VM99</accession>
<dbReference type="HOGENOM" id="CLU_012596_2_0_1"/>
<dbReference type="PANTHER" id="PTHR21576:SF158">
    <property type="entry name" value="RIBOSOMAL RNA-PROCESSING PROTEIN 12-LIKE CONSERVED DOMAIN-CONTAINING PROTEIN"/>
    <property type="match status" value="1"/>
</dbReference>
<dbReference type="InterPro" id="IPR036259">
    <property type="entry name" value="MFS_trans_sf"/>
</dbReference>
<evidence type="ECO:0000256" key="5">
    <source>
        <dbReference type="SAM" id="MobiDB-lite"/>
    </source>
</evidence>
<feature type="transmembrane region" description="Helical" evidence="6">
    <location>
        <begin position="578"/>
        <end position="599"/>
    </location>
</feature>
<feature type="transmembrane region" description="Helical" evidence="6">
    <location>
        <begin position="124"/>
        <end position="143"/>
    </location>
</feature>
<reference evidence="7" key="1">
    <citation type="submission" date="2015-01" db="EMBL/GenBank/DDBJ databases">
        <title>The Genome Sequence of Cryptococcus gattii CA1280.</title>
        <authorList>
            <consortium name="The Broad Institute Genomics Platform"/>
            <person name="Cuomo C."/>
            <person name="Litvintseva A."/>
            <person name="Chen Y."/>
            <person name="Heitman J."/>
            <person name="Sun S."/>
            <person name="Springer D."/>
            <person name="Dromer F."/>
            <person name="Young S."/>
            <person name="Zeng Q."/>
            <person name="Gargeya S."/>
            <person name="Abouelleil A."/>
            <person name="Alvarado L."/>
            <person name="Chapman S.B."/>
            <person name="Gainer-Dewar J."/>
            <person name="Goldberg J."/>
            <person name="Griggs A."/>
            <person name="Gujja S."/>
            <person name="Hansen M."/>
            <person name="Howarth C."/>
            <person name="Imamovic A."/>
            <person name="Larimer J."/>
            <person name="Murphy C."/>
            <person name="Naylor J."/>
            <person name="Pearson M."/>
            <person name="Priest M."/>
            <person name="Roberts A."/>
            <person name="Saif S."/>
            <person name="Shea T."/>
            <person name="Sykes S."/>
            <person name="Wortman J."/>
            <person name="Nusbaum C."/>
            <person name="Birren B."/>
        </authorList>
    </citation>
    <scope>NUCLEOTIDE SEQUENCE [LARGE SCALE GENOMIC DNA]</scope>
    <source>
        <strain evidence="7">CA1280</strain>
    </source>
</reference>
<feature type="transmembrane region" description="Helical" evidence="6">
    <location>
        <begin position="619"/>
        <end position="640"/>
    </location>
</feature>
<name>A0A0D0VM99_CRYGA</name>
<dbReference type="GO" id="GO:0000329">
    <property type="term" value="C:fungal-type vacuole membrane"/>
    <property type="evidence" value="ECO:0007669"/>
    <property type="project" value="TreeGrafter"/>
</dbReference>
<comment type="subcellular location">
    <subcellularLocation>
        <location evidence="1">Membrane</location>
        <topology evidence="1">Multi-pass membrane protein</topology>
    </subcellularLocation>
</comment>
<evidence type="ECO:0000256" key="4">
    <source>
        <dbReference type="ARBA" id="ARBA00023136"/>
    </source>
</evidence>
<feature type="region of interest" description="Disordered" evidence="5">
    <location>
        <begin position="440"/>
        <end position="502"/>
    </location>
</feature>
<feature type="transmembrane region" description="Helical" evidence="6">
    <location>
        <begin position="227"/>
        <end position="249"/>
    </location>
</feature>
<evidence type="ECO:0000256" key="2">
    <source>
        <dbReference type="ARBA" id="ARBA00022692"/>
    </source>
</evidence>
<evidence type="ECO:0000256" key="1">
    <source>
        <dbReference type="ARBA" id="ARBA00004141"/>
    </source>
</evidence>
<evidence type="ECO:0000256" key="6">
    <source>
        <dbReference type="SAM" id="Phobius"/>
    </source>
</evidence>
<evidence type="ECO:0000313" key="7">
    <source>
        <dbReference type="EMBL" id="KIR48456.1"/>
    </source>
</evidence>
<keyword evidence="2 6" id="KW-0812">Transmembrane</keyword>
<dbReference type="EMBL" id="KN847977">
    <property type="protein sequence ID" value="KIR48456.1"/>
    <property type="molecule type" value="Genomic_DNA"/>
</dbReference>
<feature type="transmembrane region" description="Helical" evidence="6">
    <location>
        <begin position="515"/>
        <end position="536"/>
    </location>
</feature>
<organism evidence="7">
    <name type="scientific">Cryptococcus bacillisporus CA1280</name>
    <dbReference type="NCBI Taxonomy" id="1296109"/>
    <lineage>
        <taxon>Eukaryota</taxon>
        <taxon>Fungi</taxon>
        <taxon>Dikarya</taxon>
        <taxon>Basidiomycota</taxon>
        <taxon>Agaricomycotina</taxon>
        <taxon>Tremellomycetes</taxon>
        <taxon>Tremellales</taxon>
        <taxon>Cryptococcaceae</taxon>
        <taxon>Cryptococcus</taxon>
        <taxon>Cryptococcus gattii species complex</taxon>
    </lineage>
</organism>
<dbReference type="Gene3D" id="1.20.1250.20">
    <property type="entry name" value="MFS general substrate transporter like domains"/>
    <property type="match status" value="2"/>
</dbReference>
<protein>
    <recommendedName>
        <fullName evidence="8">Nodulin-like domain-containing protein</fullName>
    </recommendedName>
</protein>
<feature type="transmembrane region" description="Helical" evidence="6">
    <location>
        <begin position="155"/>
        <end position="183"/>
    </location>
</feature>
<feature type="compositionally biased region" description="Basic and acidic residues" evidence="5">
    <location>
        <begin position="487"/>
        <end position="497"/>
    </location>
</feature>
<keyword evidence="3 6" id="KW-1133">Transmembrane helix</keyword>
<gene>
    <name evidence="7" type="ORF">I312_02302</name>
</gene>
<feature type="transmembrane region" description="Helical" evidence="6">
    <location>
        <begin position="195"/>
        <end position="215"/>
    </location>
</feature>
<dbReference type="OrthoDB" id="410267at2759"/>
<feature type="transmembrane region" description="Helical" evidence="6">
    <location>
        <begin position="54"/>
        <end position="74"/>
    </location>
</feature>
<feature type="transmembrane region" description="Helical" evidence="6">
    <location>
        <begin position="548"/>
        <end position="571"/>
    </location>
</feature>
<proteinExistence type="predicted"/>
<feature type="transmembrane region" description="Helical" evidence="6">
    <location>
        <begin position="94"/>
        <end position="112"/>
    </location>
</feature>
<sequence>MSSEGPPSPSPSPVVLYDIERSSAPNSSPDIHGILRSKRHSAFPVRRLHLPRPLTVALTCLSIAASALQANGVYCWATYGPVVATMRQLDSTQAQTIVVGGIVGVYLMAAPLGSLTDRYGPRIGSLMSACLSGVGYLSFSAILAKSTPETPLLYIWLTAAYFLVGAATVGSYFACLTCASLSFPTHPTLSLSVPLSLMGLSSLALSSFSSLGIFISPSTGDLDPVKFLFFLGLLSPTVNLFGALFMRIIQPTTPPLLEQGIQTTAQDEGTGPNLPIDQFLHLSEHSPLLIGGPEAARPALEETYASIRDGDEVEDVSKPDHLHHMDGATWPGAGQWGVRDLIADWQGFWIFGILVALVIGPGEMTIASIGSILTSLLPSPTSLLTNPTTSSHLFTLHHAATDTNPLKQRNTQVFLISLSSTLSRLLTGLLADYLSPPPTAVPNPAYHPDQDDPFAPTPPEEAVDDTNDTNDDHATPAAGESAANGDRYTHGDRERAHPQPPHLWKQIKKVKMSRAAMTATCALLLGAVYVFGAAGLHGKHGQGGKRLWVLSIGVGAMYGALFTLTPAIVSLHFGPTNFGLAWGMISYFTAFGSVVYSYLYALLSTPSDSQTECHGTHCFRVTFIVCAVSCFVGGLGLWLLGRRWKV</sequence>